<gene>
    <name evidence="1" type="ORF">B4N89_33390</name>
</gene>
<dbReference type="AlphaFoldDB" id="A0A1T3NQV7"/>
<protein>
    <submittedName>
        <fullName evidence="1">Pyridoxamine 5-phosphate oxidase</fullName>
    </submittedName>
</protein>
<organism evidence="1 2">
    <name type="scientific">Embleya scabrispora</name>
    <dbReference type="NCBI Taxonomy" id="159449"/>
    <lineage>
        <taxon>Bacteria</taxon>
        <taxon>Bacillati</taxon>
        <taxon>Actinomycetota</taxon>
        <taxon>Actinomycetes</taxon>
        <taxon>Kitasatosporales</taxon>
        <taxon>Streptomycetaceae</taxon>
        <taxon>Embleya</taxon>
    </lineage>
</organism>
<dbReference type="PANTHER" id="PTHR42815:SF2">
    <property type="entry name" value="FAD-BINDING, PUTATIVE (AFU_ORTHOLOGUE AFUA_6G07600)-RELATED"/>
    <property type="match status" value="1"/>
</dbReference>
<reference evidence="1 2" key="1">
    <citation type="submission" date="2017-03" db="EMBL/GenBank/DDBJ databases">
        <title>Draft genome sequence of Streptomyces scabrisporus NF3, endophyte isolated from Amphipterygium adstringens.</title>
        <authorList>
            <person name="Vazquez M."/>
            <person name="Ceapa C.D."/>
            <person name="Rodriguez Luna D."/>
            <person name="Sanchez Esquivel S."/>
        </authorList>
    </citation>
    <scope>NUCLEOTIDE SEQUENCE [LARGE SCALE GENOMIC DNA]</scope>
    <source>
        <strain evidence="1 2">NF3</strain>
    </source>
</reference>
<evidence type="ECO:0000313" key="1">
    <source>
        <dbReference type="EMBL" id="OPC79001.1"/>
    </source>
</evidence>
<keyword evidence="2" id="KW-1185">Reference proteome</keyword>
<dbReference type="InterPro" id="IPR012349">
    <property type="entry name" value="Split_barrel_FMN-bd"/>
</dbReference>
<dbReference type="Gene3D" id="2.30.110.10">
    <property type="entry name" value="Electron Transport, Fmn-binding Protein, Chain A"/>
    <property type="match status" value="1"/>
</dbReference>
<comment type="caution">
    <text evidence="1">The sequence shown here is derived from an EMBL/GenBank/DDBJ whole genome shotgun (WGS) entry which is preliminary data.</text>
</comment>
<dbReference type="RefSeq" id="WP_078980202.1">
    <property type="nucleotide sequence ID" value="NZ_MWQN01000002.1"/>
</dbReference>
<accession>A0A1T3NQV7</accession>
<dbReference type="PANTHER" id="PTHR42815">
    <property type="entry name" value="FAD-BINDING, PUTATIVE (AFU_ORTHOLOGUE AFUA_6G07600)-RELATED"/>
    <property type="match status" value="1"/>
</dbReference>
<dbReference type="OrthoDB" id="9786134at2"/>
<dbReference type="STRING" id="159449.B4N89_33390"/>
<dbReference type="EMBL" id="MWQN01000002">
    <property type="protein sequence ID" value="OPC79001.1"/>
    <property type="molecule type" value="Genomic_DNA"/>
</dbReference>
<evidence type="ECO:0000313" key="2">
    <source>
        <dbReference type="Proteomes" id="UP000190037"/>
    </source>
</evidence>
<sequence>MATDYHRGERAVQDRAQLTRQASHSLGGIGDAIPPVAAAFLAAQPMIIIGGVDAAGRIWCSQLTGDPGFLSAPDPYTLTIDARPLAEDPLANLLGEPARVGTIAIEPASRRRMRINGRSTPVPGGLRVLPDQVIGNCPKYIQKRDYRILADRNSGQAPGNRTVARGTALTSAQQRSLRAADTFFVATADELGNTDASHRGGNPGFVEVLSPTVLRWPDYVGNAMFLTLGNLELRPVAGLLVPGWDSGTSLHLSGTTRTLWDHDEVARIPGAQRLVEFTVTDVVEIADAVPLRWSTPQASRFNPPVQDVT</sequence>
<dbReference type="Proteomes" id="UP000190037">
    <property type="component" value="Unassembled WGS sequence"/>
</dbReference>
<proteinExistence type="predicted"/>
<name>A0A1T3NQV7_9ACTN</name>